<dbReference type="AlphaFoldDB" id="W8C047"/>
<dbReference type="Pfam" id="PF01425">
    <property type="entry name" value="Amidase"/>
    <property type="match status" value="1"/>
</dbReference>
<organism evidence="2">
    <name type="scientific">Ceratitis capitata</name>
    <name type="common">Mediterranean fruit fly</name>
    <name type="synonym">Tephritis capitata</name>
    <dbReference type="NCBI Taxonomy" id="7213"/>
    <lineage>
        <taxon>Eukaryota</taxon>
        <taxon>Metazoa</taxon>
        <taxon>Ecdysozoa</taxon>
        <taxon>Arthropoda</taxon>
        <taxon>Hexapoda</taxon>
        <taxon>Insecta</taxon>
        <taxon>Pterygota</taxon>
        <taxon>Neoptera</taxon>
        <taxon>Endopterygota</taxon>
        <taxon>Diptera</taxon>
        <taxon>Brachycera</taxon>
        <taxon>Muscomorpha</taxon>
        <taxon>Tephritoidea</taxon>
        <taxon>Tephritidae</taxon>
        <taxon>Ceratitis</taxon>
        <taxon>Ceratitis</taxon>
    </lineage>
</organism>
<dbReference type="Gene3D" id="3.90.1300.10">
    <property type="entry name" value="Amidase signature (AS) domain"/>
    <property type="match status" value="1"/>
</dbReference>
<protein>
    <submittedName>
        <fullName evidence="2">Fatty-acid amide hydrolase 2</fullName>
    </submittedName>
</protein>
<dbReference type="InterPro" id="IPR052739">
    <property type="entry name" value="FAAH2"/>
</dbReference>
<dbReference type="GO" id="GO:0012505">
    <property type="term" value="C:endomembrane system"/>
    <property type="evidence" value="ECO:0007669"/>
    <property type="project" value="TreeGrafter"/>
</dbReference>
<dbReference type="SUPFAM" id="SSF75304">
    <property type="entry name" value="Amidase signature (AS) enzymes"/>
    <property type="match status" value="1"/>
</dbReference>
<dbReference type="GO" id="GO:0016787">
    <property type="term" value="F:hydrolase activity"/>
    <property type="evidence" value="ECO:0007669"/>
    <property type="project" value="UniProtKB-KW"/>
</dbReference>
<sequence>MEITLRLLQFFLKYTYAVVYALLNFFLPRKGPPTIPPIRNPLITLPLVNVIKLMRQRKLKSEDLVKAYIDRIKEVDPHINAVVQDRFDDALADAKRADGLIAKTSDANLPALFNRYTLLGVPFTVKEACGLKGMPFRVGSRKRAHMICMENGEVVGNVVAAGGIPLLISATPEYCFSIETNPAPPQKPCLNPYDSRRASGGSSGGEGALNGAGASLFGVGSDLGGSIRIPSLFCGVFGHKPTGGVTSIVGHFPGSSEENVKQYLQLGPITRYGRDLALLMQVMAGRNAQKLDLLTPVETKDIKIFYSFGFDGPNGILHKSTDLDVQLSILKAVKYLTNHGCKTELTSMKIFENSMEISFGAIAMLKEFPFLINSTNPHKVREHIFELCKSLVGRSEYTKEAIMIDLLRYTNGFMPAVNLAKYKEKKQTLITKLSEMLGNDGVLLLPTFPTPAIHRNTSGLALWNIDYCMLFNIIGFPSTHVPMGLDQNDLPVGFQVVAAPYRDKLCFQIASELEASLNGWIVPTPNDLQPLNESILFL</sequence>
<reference evidence="2" key="1">
    <citation type="submission" date="2013-07" db="EMBL/GenBank/DDBJ databases">
        <authorList>
            <person name="Geib S."/>
        </authorList>
    </citation>
    <scope>NUCLEOTIDE SEQUENCE</scope>
</reference>
<dbReference type="InterPro" id="IPR036928">
    <property type="entry name" value="AS_sf"/>
</dbReference>
<name>W8C047_CERCA</name>
<dbReference type="EMBL" id="GAMC01007579">
    <property type="protein sequence ID" value="JAB98976.1"/>
    <property type="molecule type" value="mRNA"/>
</dbReference>
<keyword evidence="2" id="KW-0378">Hydrolase</keyword>
<reference evidence="2" key="2">
    <citation type="journal article" date="2014" name="BMC Genomics">
        <title>A genomic perspective to assessing quality of mass-reared SIT flies used in Mediterranean fruit fly (Ceratitis capitata) eradication in California.</title>
        <authorList>
            <person name="Calla B."/>
            <person name="Hall B."/>
            <person name="Hou S."/>
            <person name="Geib S.M."/>
        </authorList>
    </citation>
    <scope>NUCLEOTIDE SEQUENCE</scope>
</reference>
<accession>W8C047</accession>
<feature type="domain" description="Amidase" evidence="1">
    <location>
        <begin position="63"/>
        <end position="506"/>
    </location>
</feature>
<dbReference type="PANTHER" id="PTHR43372">
    <property type="entry name" value="FATTY-ACID AMIDE HYDROLASE"/>
    <property type="match status" value="1"/>
</dbReference>
<evidence type="ECO:0000313" key="2">
    <source>
        <dbReference type="EMBL" id="JAB98976.1"/>
    </source>
</evidence>
<gene>
    <name evidence="2" type="primary">FAAH2</name>
</gene>
<dbReference type="InterPro" id="IPR023631">
    <property type="entry name" value="Amidase_dom"/>
</dbReference>
<proteinExistence type="evidence at transcript level"/>
<dbReference type="OrthoDB" id="6428749at2759"/>
<evidence type="ECO:0000259" key="1">
    <source>
        <dbReference type="Pfam" id="PF01425"/>
    </source>
</evidence>
<dbReference type="PANTHER" id="PTHR43372:SF3">
    <property type="entry name" value="AT07710P-RELATED"/>
    <property type="match status" value="1"/>
</dbReference>